<dbReference type="Gene3D" id="3.90.79.10">
    <property type="entry name" value="Nucleoside Triphosphate Pyrophosphohydrolase"/>
    <property type="match status" value="1"/>
</dbReference>
<name>A0A0B7MND7_9FIRM</name>
<dbReference type="FunFam" id="3.90.79.10:FF:000024">
    <property type="entry name" value="ADP-ribose pyrophosphatase"/>
    <property type="match status" value="1"/>
</dbReference>
<evidence type="ECO:0000256" key="1">
    <source>
        <dbReference type="ARBA" id="ARBA00001946"/>
    </source>
</evidence>
<proteinExistence type="predicted"/>
<dbReference type="GO" id="GO:0019693">
    <property type="term" value="P:ribose phosphate metabolic process"/>
    <property type="evidence" value="ECO:0007669"/>
    <property type="project" value="TreeGrafter"/>
</dbReference>
<evidence type="ECO:0000256" key="2">
    <source>
        <dbReference type="ARBA" id="ARBA00022801"/>
    </source>
</evidence>
<dbReference type="PANTHER" id="PTHR11839">
    <property type="entry name" value="UDP/ADP-SUGAR PYROPHOSPHATASE"/>
    <property type="match status" value="1"/>
</dbReference>
<keyword evidence="2 4" id="KW-0378">Hydrolase</keyword>
<dbReference type="AlphaFoldDB" id="A0A0B7MND7"/>
<comment type="cofactor">
    <cofactor evidence="1">
        <name>Mg(2+)</name>
        <dbReference type="ChEBI" id="CHEBI:18420"/>
    </cofactor>
</comment>
<dbReference type="InterPro" id="IPR015797">
    <property type="entry name" value="NUDIX_hydrolase-like_dom_sf"/>
</dbReference>
<dbReference type="OrthoDB" id="9806150at2"/>
<dbReference type="PROSITE" id="PS51462">
    <property type="entry name" value="NUDIX"/>
    <property type="match status" value="1"/>
</dbReference>
<dbReference type="RefSeq" id="WP_044665423.1">
    <property type="nucleotide sequence ID" value="NZ_CDRZ01000247.1"/>
</dbReference>
<dbReference type="Proteomes" id="UP000046155">
    <property type="component" value="Unassembled WGS sequence"/>
</dbReference>
<sequence>MEKNLDARLKEEYVSSEEIFKGKIIGVQVDTVRLPDGKTARREVVKHPGAVVILPLTDNKEVVLVRQYRHATGEILLELPAGKRDGGEEPLACARRELEEETGYQAQEMRVLTAFYTSPGFCDELIYLVMAKGLLKGEACPDDGEFIDVVTLPLDEAVRMVLDGEIKDAKTGLGILACRGLEEQC</sequence>
<dbReference type="SUPFAM" id="SSF55811">
    <property type="entry name" value="Nudix"/>
    <property type="match status" value="1"/>
</dbReference>
<dbReference type="InterPro" id="IPR000086">
    <property type="entry name" value="NUDIX_hydrolase_dom"/>
</dbReference>
<dbReference type="PROSITE" id="PS00893">
    <property type="entry name" value="NUDIX_BOX"/>
    <property type="match status" value="1"/>
</dbReference>
<dbReference type="GO" id="GO:0005829">
    <property type="term" value="C:cytosol"/>
    <property type="evidence" value="ECO:0007669"/>
    <property type="project" value="TreeGrafter"/>
</dbReference>
<feature type="domain" description="Nudix hydrolase" evidence="3">
    <location>
        <begin position="45"/>
        <end position="174"/>
    </location>
</feature>
<reference evidence="5" key="1">
    <citation type="submission" date="2015-01" db="EMBL/GenBank/DDBJ databases">
        <authorList>
            <person name="Manzoor Shahid"/>
            <person name="Zubair Saima"/>
        </authorList>
    </citation>
    <scope>NUCLEOTIDE SEQUENCE [LARGE SCALE GENOMIC DNA]</scope>
    <source>
        <strain evidence="5">Sp3</strain>
    </source>
</reference>
<dbReference type="EMBL" id="CDRZ01000247">
    <property type="protein sequence ID" value="CEO89496.1"/>
    <property type="molecule type" value="Genomic_DNA"/>
</dbReference>
<gene>
    <name evidence="4" type="primary">nudF</name>
    <name evidence="4" type="ORF">SSCH_50033</name>
</gene>
<dbReference type="Pfam" id="PF00293">
    <property type="entry name" value="NUDIX"/>
    <property type="match status" value="1"/>
</dbReference>
<accession>A0A0B7MND7</accession>
<dbReference type="InterPro" id="IPR020084">
    <property type="entry name" value="NUDIX_hydrolase_CS"/>
</dbReference>
<dbReference type="EC" id="3.6.1.13" evidence="4"/>
<dbReference type="GO" id="GO:0047631">
    <property type="term" value="F:ADP-ribose diphosphatase activity"/>
    <property type="evidence" value="ECO:0007669"/>
    <property type="project" value="UniProtKB-EC"/>
</dbReference>
<protein>
    <submittedName>
        <fullName evidence="4">ADP-ribose pyrophosphatase</fullName>
        <ecNumber evidence="4">3.6.1.13</ecNumber>
    </submittedName>
</protein>
<keyword evidence="5" id="KW-1185">Reference proteome</keyword>
<dbReference type="GO" id="GO:0006753">
    <property type="term" value="P:nucleoside phosphate metabolic process"/>
    <property type="evidence" value="ECO:0007669"/>
    <property type="project" value="TreeGrafter"/>
</dbReference>
<dbReference type="PANTHER" id="PTHR11839:SF18">
    <property type="entry name" value="NUDIX HYDROLASE DOMAIN-CONTAINING PROTEIN"/>
    <property type="match status" value="1"/>
</dbReference>
<organism evidence="4 5">
    <name type="scientific">Syntrophaceticus schinkii</name>
    <dbReference type="NCBI Taxonomy" id="499207"/>
    <lineage>
        <taxon>Bacteria</taxon>
        <taxon>Bacillati</taxon>
        <taxon>Bacillota</taxon>
        <taxon>Clostridia</taxon>
        <taxon>Thermoanaerobacterales</taxon>
        <taxon>Thermoanaerobacterales Family III. Incertae Sedis</taxon>
        <taxon>Syntrophaceticus</taxon>
    </lineage>
</organism>
<evidence type="ECO:0000259" key="3">
    <source>
        <dbReference type="PROSITE" id="PS51462"/>
    </source>
</evidence>
<evidence type="ECO:0000313" key="4">
    <source>
        <dbReference type="EMBL" id="CEO89496.1"/>
    </source>
</evidence>
<evidence type="ECO:0000313" key="5">
    <source>
        <dbReference type="Proteomes" id="UP000046155"/>
    </source>
</evidence>